<dbReference type="EMBL" id="OCNJ01000009">
    <property type="protein sequence ID" value="SOD99576.1"/>
    <property type="molecule type" value="Genomic_DNA"/>
</dbReference>
<proteinExistence type="predicted"/>
<dbReference type="SUPFAM" id="SSF51735">
    <property type="entry name" value="NAD(P)-binding Rossmann-fold domains"/>
    <property type="match status" value="1"/>
</dbReference>
<dbReference type="AlphaFoldDB" id="A0A286GWL7"/>
<evidence type="ECO:0000259" key="3">
    <source>
        <dbReference type="Pfam" id="PF02737"/>
    </source>
</evidence>
<keyword evidence="1" id="KW-0560">Oxidoreductase</keyword>
<dbReference type="Gene3D" id="1.10.1040.50">
    <property type="match status" value="1"/>
</dbReference>
<feature type="domain" description="3-hydroxyacyl-CoA dehydrogenase C-terminal" evidence="2">
    <location>
        <begin position="429"/>
        <end position="510"/>
    </location>
</feature>
<keyword evidence="5" id="KW-1185">Reference proteome</keyword>
<evidence type="ECO:0000259" key="2">
    <source>
        <dbReference type="Pfam" id="PF00725"/>
    </source>
</evidence>
<dbReference type="Proteomes" id="UP000219621">
    <property type="component" value="Unassembled WGS sequence"/>
</dbReference>
<dbReference type="PANTHER" id="PTHR48075">
    <property type="entry name" value="3-HYDROXYACYL-COA DEHYDROGENASE FAMILY PROTEIN"/>
    <property type="match status" value="1"/>
</dbReference>
<sequence length="520" mass="55052">MTDSSTVLDAARPDLVLGIVGAGIMGRGIAQIAAEAGITVLLADARREAVDEACAFVADMLRRKAAKGKLTEAEAEDAAARVRGTDAGPDAGYGAFAPCHVVVEAVAERMEIKHAVRDGLEAAVDGQCIIATNTSSLSVTGFAAGAQRPGRIAGFHFFNPVPLMRLVEVIGGTLTEAWAVDALMALGRRLGHRPVLATDTPGFLVNHAGRAFGTEAMRIVSEGIASFADVDRVMTEAAGFRMGPFTLLDLTGLDVSQTVIESIYHQYYEEPRYRPNYIGKQRQMAGLYGRKTGHGFYEYADGKPALPAEPAVPSVAADARPVWVSRRHPAAADRLRAVLQEAGATVEAGDTPSAEAVCLVTPFGADATTSAVDEGLDARRVVAVDMLFDLRGRRTVMGTPITEAACRDLAHALLAADGSAVTVIHDSPGFIAQRMVAGIVNVGADIAQQRIAAPEDVNVAVELGLGYPRGSLRFGDDVGPRRILEILEGLHAFYGDPRYRPSPWLKRRALLGVPLTTPEA</sequence>
<dbReference type="InterPro" id="IPR006108">
    <property type="entry name" value="3HC_DH_C"/>
</dbReference>
<dbReference type="GO" id="GO:0070403">
    <property type="term" value="F:NAD+ binding"/>
    <property type="evidence" value="ECO:0007669"/>
    <property type="project" value="InterPro"/>
</dbReference>
<dbReference type="GO" id="GO:0006631">
    <property type="term" value="P:fatty acid metabolic process"/>
    <property type="evidence" value="ECO:0007669"/>
    <property type="project" value="InterPro"/>
</dbReference>
<dbReference type="OrthoDB" id="9771883at2"/>
<dbReference type="Pfam" id="PF00725">
    <property type="entry name" value="3HCDH"/>
    <property type="match status" value="2"/>
</dbReference>
<feature type="domain" description="3-hydroxyacyl-CoA dehydrogenase NAD binding" evidence="3">
    <location>
        <begin position="17"/>
        <end position="199"/>
    </location>
</feature>
<feature type="domain" description="3-hydroxyacyl-CoA dehydrogenase C-terminal" evidence="2">
    <location>
        <begin position="202"/>
        <end position="299"/>
    </location>
</feature>
<dbReference type="FunFam" id="3.40.50.720:FF:000009">
    <property type="entry name" value="Fatty oxidation complex, alpha subunit"/>
    <property type="match status" value="1"/>
</dbReference>
<dbReference type="PANTHER" id="PTHR48075:SF5">
    <property type="entry name" value="3-HYDROXYBUTYRYL-COA DEHYDROGENASE"/>
    <property type="match status" value="1"/>
</dbReference>
<evidence type="ECO:0000313" key="4">
    <source>
        <dbReference type="EMBL" id="SOD99576.1"/>
    </source>
</evidence>
<dbReference type="InterPro" id="IPR008927">
    <property type="entry name" value="6-PGluconate_DH-like_C_sf"/>
</dbReference>
<evidence type="ECO:0000313" key="5">
    <source>
        <dbReference type="Proteomes" id="UP000219621"/>
    </source>
</evidence>
<accession>A0A286GWL7</accession>
<gene>
    <name evidence="4" type="ORF">SAMN05421508_10971</name>
</gene>
<reference evidence="4 5" key="1">
    <citation type="submission" date="2017-09" db="EMBL/GenBank/DDBJ databases">
        <authorList>
            <person name="Ehlers B."/>
            <person name="Leendertz F.H."/>
        </authorList>
    </citation>
    <scope>NUCLEOTIDE SEQUENCE [LARGE SCALE GENOMIC DNA]</scope>
    <source>
        <strain evidence="4 5">USBA 140</strain>
    </source>
</reference>
<dbReference type="SUPFAM" id="SSF48179">
    <property type="entry name" value="6-phosphogluconate dehydrogenase C-terminal domain-like"/>
    <property type="match status" value="2"/>
</dbReference>
<name>A0A286GWL7_9PROT</name>
<dbReference type="Gene3D" id="3.40.50.720">
    <property type="entry name" value="NAD(P)-binding Rossmann-like Domain"/>
    <property type="match status" value="1"/>
</dbReference>
<organism evidence="4 5">
    <name type="scientific">Caenispirillum bisanense</name>
    <dbReference type="NCBI Taxonomy" id="414052"/>
    <lineage>
        <taxon>Bacteria</taxon>
        <taxon>Pseudomonadati</taxon>
        <taxon>Pseudomonadota</taxon>
        <taxon>Alphaproteobacteria</taxon>
        <taxon>Rhodospirillales</taxon>
        <taxon>Novispirillaceae</taxon>
        <taxon>Caenispirillum</taxon>
    </lineage>
</organism>
<dbReference type="InterPro" id="IPR006176">
    <property type="entry name" value="3-OHacyl-CoA_DH_NAD-bd"/>
</dbReference>
<dbReference type="InterPro" id="IPR036291">
    <property type="entry name" value="NAD(P)-bd_dom_sf"/>
</dbReference>
<evidence type="ECO:0000256" key="1">
    <source>
        <dbReference type="ARBA" id="ARBA00023002"/>
    </source>
</evidence>
<dbReference type="Pfam" id="PF02737">
    <property type="entry name" value="3HCDH_N"/>
    <property type="match status" value="1"/>
</dbReference>
<dbReference type="GO" id="GO:0016616">
    <property type="term" value="F:oxidoreductase activity, acting on the CH-OH group of donors, NAD or NADP as acceptor"/>
    <property type="evidence" value="ECO:0007669"/>
    <property type="project" value="InterPro"/>
</dbReference>
<protein>
    <submittedName>
        <fullName evidence="4">3-hydroxyacyl-CoA dehydrogenase</fullName>
    </submittedName>
</protein>
<dbReference type="RefSeq" id="WP_097280736.1">
    <property type="nucleotide sequence ID" value="NZ_OCNJ01000009.1"/>
</dbReference>
<dbReference type="NCBIfam" id="NF006124">
    <property type="entry name" value="PRK08268.1"/>
    <property type="match status" value="1"/>
</dbReference>